<sequence length="828" mass="89140">MKFRIVPKVLFLLTFYLLLMLTDFSAEAFGYGKDMNFSDRSILAYGDIPLYFIPNKGQVDSRIKYYAFTPKYTIWITGSELVFDAAARRQENPEKYNREICVLEFENLNSACEILPDQMTGHRVNFLIGQDESRWQTDILTSRAVLYTNLYDSVDLKIYGNEKQIEYDFIVKPGGNVENIGFNYSNVKSTTIDSMGNLVITTNTSQLMHRKPRCYQVINGDIREIDGKYLLKRNNEYGFSVSDYNKSYPLVIDPIVLAYSTYIGGANVDISNAVDVDSSKSAYITGRTFGTDFSLQNPFQPTYANDMGDGFVSKFNAAGTALVYSTYLGGDGSDICNGIAVDSSGNAIITGTTDSTDFPLKSPFQGVLNGDKDVFVTKLNAAGNNLLYSTYFGGLMIDDGQDIDVDSSGNAYITGTTSSNNFPTRTAYQGSFIAAVGMVFLAKFNSTGTPVYSTYFGGTVYDSGYGVAVDSSGNAYITGTANSNNFPTFHAYQLSRVRRSEAFVTKFNSAGSGLLYSTYLGGSMADMGIGIAVDNLNNCYITGSTKSVDFPVKTAYQPVAAGNDEGFISGFNASGDLIYSTYYGGTGNDQGMNLTTDSLGNLFITGFTDSSDFPVIDAYQATYGGGTDAFIVKVSAGTFGLLYSTFLGGSGEEKGYGVAVDGTGDVYITGKTASSNFPVHSAFQATFGNVEDGFLTKLTLAGPTPTITPTPTMTPPPTSTFTGTPTITPTMTATLIPSITPTLTSTSTSSPTMTGTTIPTNTMTGTPTRTATFTPTLSPAHTITPTLEYTMTSSMLPVDTSSSVILIGLILSLLLFFALKYSLSSRMQ</sequence>
<evidence type="ECO:0000313" key="5">
    <source>
        <dbReference type="Proteomes" id="UP000179266"/>
    </source>
</evidence>
<dbReference type="PANTHER" id="PTHR35580:SF1">
    <property type="entry name" value="PHYTASE-LIKE DOMAIN-CONTAINING PROTEIN"/>
    <property type="match status" value="1"/>
</dbReference>
<dbReference type="InterPro" id="IPR010620">
    <property type="entry name" value="SBBP_repeat"/>
</dbReference>
<gene>
    <name evidence="4" type="ORF">A2161_11625</name>
</gene>
<dbReference type="InterPro" id="IPR052918">
    <property type="entry name" value="Motility_Chemotaxis_Reg"/>
</dbReference>
<dbReference type="SUPFAM" id="SSF101898">
    <property type="entry name" value="NHL repeat"/>
    <property type="match status" value="1"/>
</dbReference>
<dbReference type="Proteomes" id="UP000179266">
    <property type="component" value="Unassembled WGS sequence"/>
</dbReference>
<organism evidence="4 5">
    <name type="scientific">Candidatus Schekmanbacteria bacterium RBG_13_48_7</name>
    <dbReference type="NCBI Taxonomy" id="1817878"/>
    <lineage>
        <taxon>Bacteria</taxon>
        <taxon>Candidatus Schekmaniibacteriota</taxon>
    </lineage>
</organism>
<dbReference type="Pfam" id="PF06739">
    <property type="entry name" value="SBBP"/>
    <property type="match status" value="6"/>
</dbReference>
<evidence type="ECO:0000256" key="1">
    <source>
        <dbReference type="SAM" id="MobiDB-lite"/>
    </source>
</evidence>
<dbReference type="InterPro" id="IPR011042">
    <property type="entry name" value="6-blade_b-propeller_TolB-like"/>
</dbReference>
<accession>A0A1F7S1D9</accession>
<evidence type="ECO:0000313" key="4">
    <source>
        <dbReference type="EMBL" id="OGL47626.1"/>
    </source>
</evidence>
<dbReference type="Gene3D" id="2.120.10.30">
    <property type="entry name" value="TolB, C-terminal domain"/>
    <property type="match status" value="1"/>
</dbReference>
<dbReference type="InterPro" id="IPR057708">
    <property type="entry name" value="DUF7948"/>
</dbReference>
<feature type="region of interest" description="Disordered" evidence="1">
    <location>
        <begin position="740"/>
        <end position="766"/>
    </location>
</feature>
<proteinExistence type="predicted"/>
<feature type="transmembrane region" description="Helical" evidence="2">
    <location>
        <begin position="804"/>
        <end position="823"/>
    </location>
</feature>
<dbReference type="Pfam" id="PF25778">
    <property type="entry name" value="DUF7948"/>
    <property type="match status" value="1"/>
</dbReference>
<reference evidence="4 5" key="1">
    <citation type="journal article" date="2016" name="Nat. Commun.">
        <title>Thousands of microbial genomes shed light on interconnected biogeochemical processes in an aquifer system.</title>
        <authorList>
            <person name="Anantharaman K."/>
            <person name="Brown C.T."/>
            <person name="Hug L.A."/>
            <person name="Sharon I."/>
            <person name="Castelle C.J."/>
            <person name="Probst A.J."/>
            <person name="Thomas B.C."/>
            <person name="Singh A."/>
            <person name="Wilkins M.J."/>
            <person name="Karaoz U."/>
            <person name="Brodie E.L."/>
            <person name="Williams K.H."/>
            <person name="Hubbard S.S."/>
            <person name="Banfield J.F."/>
        </authorList>
    </citation>
    <scope>NUCLEOTIDE SEQUENCE [LARGE SCALE GENOMIC DNA]</scope>
</reference>
<protein>
    <recommendedName>
        <fullName evidence="3">DUF7948 domain-containing protein</fullName>
    </recommendedName>
</protein>
<evidence type="ECO:0000256" key="2">
    <source>
        <dbReference type="SAM" id="Phobius"/>
    </source>
</evidence>
<feature type="domain" description="DUF7948" evidence="3">
    <location>
        <begin position="52"/>
        <end position="255"/>
    </location>
</feature>
<dbReference type="AlphaFoldDB" id="A0A1F7S1D9"/>
<keyword evidence="2" id="KW-0472">Membrane</keyword>
<keyword evidence="2" id="KW-1133">Transmembrane helix</keyword>
<name>A0A1F7S1D9_9BACT</name>
<dbReference type="EMBL" id="MGDD01000065">
    <property type="protein sequence ID" value="OGL47626.1"/>
    <property type="molecule type" value="Genomic_DNA"/>
</dbReference>
<keyword evidence="2" id="KW-0812">Transmembrane</keyword>
<dbReference type="PANTHER" id="PTHR35580">
    <property type="entry name" value="CELL SURFACE GLYCOPROTEIN (S-LAYER PROTEIN)-LIKE PROTEIN"/>
    <property type="match status" value="1"/>
</dbReference>
<evidence type="ECO:0000259" key="3">
    <source>
        <dbReference type="Pfam" id="PF25778"/>
    </source>
</evidence>
<comment type="caution">
    <text evidence="4">The sequence shown here is derived from an EMBL/GenBank/DDBJ whole genome shotgun (WGS) entry which is preliminary data.</text>
</comment>